<sequence length="269" mass="28526">MPTLTGTFFPEVLHTISTAATRAKLRVIICEADESEQQEQQLHWLLTAQVDGLLVCATNPAGSAGHFQLARQRGVPLVFFHQAGPGKDVHAVVLNQVQAAYKAVSHLLAQGRTRIAHFAGPAHQAASHDHRQGYAQALCEYNVPWNERLLYEGEATVEAGRRHLQAALASGVLPDALFISNEVVALGALQVLHERGVRVPETIALVVCGGTGLAALASPPLTSLDLPGRELGHAAVQLLLALLADPGGACQRIYLTPQLHVRASSAAGS</sequence>
<keyword evidence="1" id="KW-0805">Transcription regulation</keyword>
<evidence type="ECO:0000313" key="6">
    <source>
        <dbReference type="Proteomes" id="UP000622017"/>
    </source>
</evidence>
<dbReference type="PANTHER" id="PTHR30146:SF109">
    <property type="entry name" value="HTH-TYPE TRANSCRIPTIONAL REGULATOR GALS"/>
    <property type="match status" value="1"/>
</dbReference>
<gene>
    <name evidence="5" type="ORF">H8B15_16265</name>
</gene>
<feature type="domain" description="Transcriptional regulator LacI/GalR-like sensor" evidence="4">
    <location>
        <begin position="104"/>
        <end position="265"/>
    </location>
</feature>
<dbReference type="EMBL" id="JACSCY010000014">
    <property type="protein sequence ID" value="MBC6612480.1"/>
    <property type="molecule type" value="Genomic_DNA"/>
</dbReference>
<dbReference type="SUPFAM" id="SSF53822">
    <property type="entry name" value="Periplasmic binding protein-like I"/>
    <property type="match status" value="1"/>
</dbReference>
<dbReference type="InterPro" id="IPR046335">
    <property type="entry name" value="LacI/GalR-like_sensor"/>
</dbReference>
<evidence type="ECO:0000256" key="3">
    <source>
        <dbReference type="ARBA" id="ARBA00023163"/>
    </source>
</evidence>
<accession>A0ABR7MN45</accession>
<evidence type="ECO:0000256" key="1">
    <source>
        <dbReference type="ARBA" id="ARBA00023015"/>
    </source>
</evidence>
<keyword evidence="2" id="KW-0238">DNA-binding</keyword>
<evidence type="ECO:0000313" key="5">
    <source>
        <dbReference type="EMBL" id="MBC6612480.1"/>
    </source>
</evidence>
<evidence type="ECO:0000256" key="2">
    <source>
        <dbReference type="ARBA" id="ARBA00023125"/>
    </source>
</evidence>
<protein>
    <submittedName>
        <fullName evidence="5">Substrate-binding domain-containing protein</fullName>
    </submittedName>
</protein>
<reference evidence="5 6" key="1">
    <citation type="submission" date="2020-08" db="EMBL/GenBank/DDBJ databases">
        <title>Hymenobacter sp.</title>
        <authorList>
            <person name="Kim M.K."/>
        </authorList>
    </citation>
    <scope>NUCLEOTIDE SEQUENCE [LARGE SCALE GENOMIC DNA]</scope>
    <source>
        <strain evidence="5 6">BT507</strain>
    </source>
</reference>
<comment type="caution">
    <text evidence="5">The sequence shown here is derived from an EMBL/GenBank/DDBJ whole genome shotgun (WGS) entry which is preliminary data.</text>
</comment>
<dbReference type="Proteomes" id="UP000622017">
    <property type="component" value="Unassembled WGS sequence"/>
</dbReference>
<dbReference type="InterPro" id="IPR028082">
    <property type="entry name" value="Peripla_BP_I"/>
</dbReference>
<keyword evidence="3" id="KW-0804">Transcription</keyword>
<proteinExistence type="predicted"/>
<organism evidence="5 6">
    <name type="scientific">Hymenobacter citatus</name>
    <dbReference type="NCBI Taxonomy" id="2763506"/>
    <lineage>
        <taxon>Bacteria</taxon>
        <taxon>Pseudomonadati</taxon>
        <taxon>Bacteroidota</taxon>
        <taxon>Cytophagia</taxon>
        <taxon>Cytophagales</taxon>
        <taxon>Hymenobacteraceae</taxon>
        <taxon>Hymenobacter</taxon>
    </lineage>
</organism>
<dbReference type="CDD" id="cd06267">
    <property type="entry name" value="PBP1_LacI_sugar_binding-like"/>
    <property type="match status" value="1"/>
</dbReference>
<dbReference type="Pfam" id="PF13377">
    <property type="entry name" value="Peripla_BP_3"/>
    <property type="match status" value="1"/>
</dbReference>
<name>A0ABR7MN45_9BACT</name>
<keyword evidence="6" id="KW-1185">Reference proteome</keyword>
<evidence type="ECO:0000259" key="4">
    <source>
        <dbReference type="Pfam" id="PF13377"/>
    </source>
</evidence>
<dbReference type="Gene3D" id="3.40.50.2300">
    <property type="match status" value="2"/>
</dbReference>
<dbReference type="PANTHER" id="PTHR30146">
    <property type="entry name" value="LACI-RELATED TRANSCRIPTIONAL REPRESSOR"/>
    <property type="match status" value="1"/>
</dbReference>